<dbReference type="Gene3D" id="3.30.559.10">
    <property type="entry name" value="Chloramphenicol acetyltransferase-like domain"/>
    <property type="match status" value="1"/>
</dbReference>
<dbReference type="EMBL" id="JAMQAW010000007">
    <property type="protein sequence ID" value="MCM2388252.1"/>
    <property type="molecule type" value="Genomic_DNA"/>
</dbReference>
<sequence>MNDRSSARGEEHPVAPSGKQDIAHVLALGPLQRGLYSLNRMLHSAPARPPGHAEQPDTGGPADIYAIAVLTDFHGPLDTERLRRALTEVLARHPQLLARFWDEGLPHPVQLVPAVADFPWREVEMTAQEFQAYVRTAQYQPFDLAEGPPLRATLAALGPDHHRLLVVFHHIVLDGWSVPLFWRELADRYQGDGCEPVLPSPAYPEYIGWLQRRDRQGSLRRWREMLSGVDEPTVVASTAPPGEPWTLVVDDALREVFPQDSEPDAAQPYPLELVCAVHPGVDGPVVEALWRYEPGICDAGDIHELAALWRGALDALAVAVAEDEGKDA</sequence>
<evidence type="ECO:0000313" key="4">
    <source>
        <dbReference type="Proteomes" id="UP001431429"/>
    </source>
</evidence>
<proteinExistence type="predicted"/>
<evidence type="ECO:0000313" key="3">
    <source>
        <dbReference type="EMBL" id="MCM2388252.1"/>
    </source>
</evidence>
<dbReference type="Gene3D" id="3.30.559.30">
    <property type="entry name" value="Nonribosomal peptide synthetase, condensation domain"/>
    <property type="match status" value="1"/>
</dbReference>
<keyword evidence="4" id="KW-1185">Reference proteome</keyword>
<evidence type="ECO:0000256" key="1">
    <source>
        <dbReference type="SAM" id="MobiDB-lite"/>
    </source>
</evidence>
<feature type="compositionally biased region" description="Basic and acidic residues" evidence="1">
    <location>
        <begin position="1"/>
        <end position="13"/>
    </location>
</feature>
<gene>
    <name evidence="3" type="ORF">NBG84_08035</name>
</gene>
<dbReference type="SUPFAM" id="SSF52777">
    <property type="entry name" value="CoA-dependent acyltransferases"/>
    <property type="match status" value="1"/>
</dbReference>
<reference evidence="3" key="1">
    <citation type="submission" date="2022-06" db="EMBL/GenBank/DDBJ databases">
        <title>Genome public.</title>
        <authorList>
            <person name="Sun Q."/>
        </authorList>
    </citation>
    <scope>NUCLEOTIDE SEQUENCE</scope>
    <source>
        <strain evidence="3">CWNU-1</strain>
    </source>
</reference>
<dbReference type="InterPro" id="IPR001242">
    <property type="entry name" value="Condensation_dom"/>
</dbReference>
<dbReference type="PANTHER" id="PTHR45398:SF1">
    <property type="entry name" value="ENZYME, PUTATIVE (JCVI)-RELATED"/>
    <property type="match status" value="1"/>
</dbReference>
<name>A0ABT0UHX1_9ACTN</name>
<accession>A0ABT0UHX1</accession>
<feature type="region of interest" description="Disordered" evidence="1">
    <location>
        <begin position="1"/>
        <end position="21"/>
    </location>
</feature>
<comment type="caution">
    <text evidence="3">The sequence shown here is derived from an EMBL/GenBank/DDBJ whole genome shotgun (WGS) entry which is preliminary data.</text>
</comment>
<organism evidence="3 4">
    <name type="scientific">Streptomyces albipurpureus</name>
    <dbReference type="NCBI Taxonomy" id="2897419"/>
    <lineage>
        <taxon>Bacteria</taxon>
        <taxon>Bacillati</taxon>
        <taxon>Actinomycetota</taxon>
        <taxon>Actinomycetes</taxon>
        <taxon>Kitasatosporales</taxon>
        <taxon>Streptomycetaceae</taxon>
        <taxon>Streptomyces</taxon>
    </lineage>
</organism>
<evidence type="ECO:0000259" key="2">
    <source>
        <dbReference type="Pfam" id="PF00668"/>
    </source>
</evidence>
<dbReference type="Proteomes" id="UP001431429">
    <property type="component" value="Unassembled WGS sequence"/>
</dbReference>
<feature type="domain" description="Condensation" evidence="2">
    <location>
        <begin position="64"/>
        <end position="232"/>
    </location>
</feature>
<dbReference type="PANTHER" id="PTHR45398">
    <property type="match status" value="1"/>
</dbReference>
<protein>
    <submittedName>
        <fullName evidence="3">Condensation domain-containing protein</fullName>
    </submittedName>
</protein>
<dbReference type="Pfam" id="PF00668">
    <property type="entry name" value="Condensation"/>
    <property type="match status" value="1"/>
</dbReference>
<dbReference type="InterPro" id="IPR023213">
    <property type="entry name" value="CAT-like_dom_sf"/>
</dbReference>
<dbReference type="RefSeq" id="WP_250918596.1">
    <property type="nucleotide sequence ID" value="NZ_JAMQAW010000007.1"/>
</dbReference>